<dbReference type="GO" id="GO:0046872">
    <property type="term" value="F:metal ion binding"/>
    <property type="evidence" value="ECO:0007669"/>
    <property type="project" value="UniProtKB-KW"/>
</dbReference>
<feature type="binding site" evidence="8">
    <location>
        <position position="117"/>
    </location>
    <ligand>
        <name>[4Fe-4S] cluster</name>
        <dbReference type="ChEBI" id="CHEBI:49883"/>
        <label>1</label>
    </ligand>
</feature>
<dbReference type="eggNOG" id="COG0621">
    <property type="taxonomic scope" value="Bacteria"/>
</dbReference>
<keyword evidence="2 8" id="KW-0963">Cytoplasm</keyword>
<dbReference type="GO" id="GO:0051539">
    <property type="term" value="F:4 iron, 4 sulfur cluster binding"/>
    <property type="evidence" value="ECO:0007669"/>
    <property type="project" value="UniProtKB-UniRule"/>
</dbReference>
<dbReference type="HAMAP" id="MF_01865">
    <property type="entry name" value="MTTase_RimO"/>
    <property type="match status" value="1"/>
</dbReference>
<keyword evidence="12" id="KW-0689">Ribosomal protein</keyword>
<dbReference type="STRING" id="1189612.A33Q_4524"/>
<proteinExistence type="inferred from homology"/>
<reference evidence="12 13" key="1">
    <citation type="journal article" date="2013" name="Genome Announc.">
        <title>Draft Genome Sequence of Indibacter alkaliphilus Strain LW1T, Isolated from Lonar Lake, a Haloalkaline Lake in the Buldana District of Maharashtra, India.</title>
        <authorList>
            <person name="Singh A."/>
            <person name="Kumar Jangir P."/>
            <person name="Sharma R."/>
            <person name="Singh A."/>
            <person name="Kumar Pinnaka A."/>
            <person name="Shivaji S."/>
        </authorList>
    </citation>
    <scope>NUCLEOTIDE SEQUENCE [LARGE SCALE GENOMIC DNA]</scope>
    <source>
        <strain evidence="13">CCUG 57479 / KCTC 22604 / LW1</strain>
    </source>
</reference>
<dbReference type="GO" id="GO:0006400">
    <property type="term" value="P:tRNA modification"/>
    <property type="evidence" value="ECO:0007669"/>
    <property type="project" value="InterPro"/>
</dbReference>
<dbReference type="GO" id="GO:0005840">
    <property type="term" value="C:ribosome"/>
    <property type="evidence" value="ECO:0007669"/>
    <property type="project" value="UniProtKB-KW"/>
</dbReference>
<dbReference type="PROSITE" id="PS50926">
    <property type="entry name" value="TRAM"/>
    <property type="match status" value="1"/>
</dbReference>
<keyword evidence="4 8" id="KW-0949">S-adenosyl-L-methionine</keyword>
<dbReference type="SFLD" id="SFLDG01061">
    <property type="entry name" value="methylthiotransferase"/>
    <property type="match status" value="1"/>
</dbReference>
<feature type="binding site" evidence="8">
    <location>
        <position position="45"/>
    </location>
    <ligand>
        <name>[4Fe-4S] cluster</name>
        <dbReference type="ChEBI" id="CHEBI:49883"/>
        <label>1</label>
    </ligand>
</feature>
<dbReference type="Pfam" id="PF00919">
    <property type="entry name" value="UPF0004"/>
    <property type="match status" value="1"/>
</dbReference>
<evidence type="ECO:0000259" key="9">
    <source>
        <dbReference type="PROSITE" id="PS50926"/>
    </source>
</evidence>
<dbReference type="Pfam" id="PF04055">
    <property type="entry name" value="Radical_SAM"/>
    <property type="match status" value="1"/>
</dbReference>
<accession>S2DKB3</accession>
<feature type="binding site" evidence="8">
    <location>
        <position position="178"/>
    </location>
    <ligand>
        <name>[4Fe-4S] cluster</name>
        <dbReference type="ChEBI" id="CHEBI:49883"/>
        <label>2</label>
        <note>4Fe-4S-S-AdoMet</note>
    </ligand>
</feature>
<dbReference type="InterPro" id="IPR005839">
    <property type="entry name" value="Methylthiotransferase"/>
</dbReference>
<dbReference type="Gene3D" id="2.40.50.140">
    <property type="entry name" value="Nucleic acid-binding proteins"/>
    <property type="match status" value="1"/>
</dbReference>
<comment type="cofactor">
    <cofactor evidence="8">
        <name>[4Fe-4S] cluster</name>
        <dbReference type="ChEBI" id="CHEBI:49883"/>
    </cofactor>
    <text evidence="8">Binds 2 [4Fe-4S] clusters. One cluster is coordinated with 3 cysteines and an exchangeable S-adenosyl-L-methionine.</text>
</comment>
<dbReference type="SMART" id="SM00729">
    <property type="entry name" value="Elp3"/>
    <property type="match status" value="1"/>
</dbReference>
<evidence type="ECO:0000256" key="3">
    <source>
        <dbReference type="ARBA" id="ARBA00022679"/>
    </source>
</evidence>
<name>S2DKB3_INDAL</name>
<evidence type="ECO:0000313" key="12">
    <source>
        <dbReference type="EMBL" id="EOZ92431.1"/>
    </source>
</evidence>
<dbReference type="SFLD" id="SFLDF00274">
    <property type="entry name" value="ribosomal_protein_S12_methylth"/>
    <property type="match status" value="1"/>
</dbReference>
<dbReference type="Pfam" id="PF18693">
    <property type="entry name" value="TRAM_2"/>
    <property type="match status" value="1"/>
</dbReference>
<dbReference type="CDD" id="cd01335">
    <property type="entry name" value="Radical_SAM"/>
    <property type="match status" value="1"/>
</dbReference>
<dbReference type="InterPro" id="IPR013848">
    <property type="entry name" value="Methylthiotransferase_N"/>
</dbReference>
<keyword evidence="13" id="KW-1185">Reference proteome</keyword>
<comment type="function">
    <text evidence="8">Catalyzes the methylthiolation of an aspartic acid residue of ribosomal protein uS12.</text>
</comment>
<dbReference type="PROSITE" id="PS51918">
    <property type="entry name" value="RADICAL_SAM"/>
    <property type="match status" value="1"/>
</dbReference>
<keyword evidence="12" id="KW-0687">Ribonucleoprotein</keyword>
<dbReference type="EC" id="2.8.4.4" evidence="8"/>
<dbReference type="InterPro" id="IPR020612">
    <property type="entry name" value="Methylthiotransferase_CS"/>
</dbReference>
<dbReference type="Proteomes" id="UP000006073">
    <property type="component" value="Unassembled WGS sequence"/>
</dbReference>
<evidence type="ECO:0000256" key="1">
    <source>
        <dbReference type="ARBA" id="ARBA00022485"/>
    </source>
</evidence>
<keyword evidence="3 8" id="KW-0808">Transferase</keyword>
<organism evidence="12 13">
    <name type="scientific">Indibacter alkaliphilus (strain CCUG 57479 / KCTC 22604 / LW1)</name>
    <dbReference type="NCBI Taxonomy" id="1189612"/>
    <lineage>
        <taxon>Bacteria</taxon>
        <taxon>Pseudomonadati</taxon>
        <taxon>Bacteroidota</taxon>
        <taxon>Cytophagia</taxon>
        <taxon>Cytophagales</taxon>
        <taxon>Cyclobacteriaceae</taxon>
    </lineage>
</organism>
<sequence length="463" mass="53130">MLANGILRRMHILFFEFVYLCSQRRKIVKARTLKKDKVNIITMGCSKNLVDSEVLLTQLKGNGIEASHESGSQDNNIVIINTCGFIDNAKQESIDTILQYVEAKDKGLVDKVYVTGCLSQRYKDDLEKEIPQVDAYFGTRDLPALLKKFKADYKHELVGERLLTHNAHYAYMKISEGCDRPCSFCAIPLMRGGHVSRPIEDLVKEAEHKAANGTKELLLIAQDSTYYGLDLYKKRNLAELMRRLSDVEGIDWIRLHYAYPTGFPMDVIEVMKERDNICNYLDIPLQHGSTSVLKTMRRGTTREKQEALIHSIRDLIPEIAIRTTLITGHPGEGEKEYEEMVDFVERMKFERLGVFTYSHEENTHAHSMEDNIPEEVKQQRANTLMEVQEQISFDLNQEKVGETFKVLIDKKENGYFVGRTEFDSVEVDNEVLIDASQHYCRIGDFVQAEITDATEFDLYGMVV</sequence>
<evidence type="ECO:0000256" key="8">
    <source>
        <dbReference type="HAMAP-Rule" id="MF_01865"/>
    </source>
</evidence>
<feature type="binding site" evidence="8">
    <location>
        <position position="185"/>
    </location>
    <ligand>
        <name>[4Fe-4S] cluster</name>
        <dbReference type="ChEBI" id="CHEBI:49883"/>
        <label>2</label>
        <note>4Fe-4S-S-AdoMet</note>
    </ligand>
</feature>
<dbReference type="InterPro" id="IPR007197">
    <property type="entry name" value="rSAM"/>
</dbReference>
<dbReference type="InterPro" id="IPR006638">
    <property type="entry name" value="Elp3/MiaA/NifB-like_rSAM"/>
</dbReference>
<evidence type="ECO:0000256" key="5">
    <source>
        <dbReference type="ARBA" id="ARBA00022723"/>
    </source>
</evidence>
<evidence type="ECO:0000256" key="6">
    <source>
        <dbReference type="ARBA" id="ARBA00023004"/>
    </source>
</evidence>
<evidence type="ECO:0000256" key="7">
    <source>
        <dbReference type="ARBA" id="ARBA00023014"/>
    </source>
</evidence>
<gene>
    <name evidence="8" type="primary">rimO</name>
    <name evidence="12" type="ORF">A33Q_4524</name>
</gene>
<protein>
    <recommendedName>
        <fullName evidence="8">Ribosomal protein uS12 methylthiotransferase RimO</fullName>
        <shortName evidence="8">uS12 MTTase</shortName>
        <shortName evidence="8">uS12 methylthiotransferase</shortName>
        <ecNumber evidence="8">2.8.4.4</ecNumber>
    </recommendedName>
    <alternativeName>
        <fullName evidence="8">Ribosomal protein uS12 (aspartate-C(3))-methylthiotransferase</fullName>
    </alternativeName>
    <alternativeName>
        <fullName evidence="8">Ribosome maturation factor RimO</fullName>
    </alternativeName>
</protein>
<dbReference type="PANTHER" id="PTHR43837">
    <property type="entry name" value="RIBOSOMAL PROTEIN S12 METHYLTHIOTRANSFERASE RIMO"/>
    <property type="match status" value="1"/>
</dbReference>
<comment type="similarity">
    <text evidence="8">Belongs to the methylthiotransferase family. RimO subfamily.</text>
</comment>
<dbReference type="InterPro" id="IPR002792">
    <property type="entry name" value="TRAM_dom"/>
</dbReference>
<dbReference type="EMBL" id="ALWO02000052">
    <property type="protein sequence ID" value="EOZ92431.1"/>
    <property type="molecule type" value="Genomic_DNA"/>
</dbReference>
<dbReference type="InterPro" id="IPR012340">
    <property type="entry name" value="NA-bd_OB-fold"/>
</dbReference>
<feature type="domain" description="MTTase N-terminal" evidence="10">
    <location>
        <begin position="36"/>
        <end position="154"/>
    </location>
</feature>
<keyword evidence="1 8" id="KW-0004">4Fe-4S</keyword>
<evidence type="ECO:0000256" key="4">
    <source>
        <dbReference type="ARBA" id="ARBA00022691"/>
    </source>
</evidence>
<keyword evidence="6 8" id="KW-0408">Iron</keyword>
<dbReference type="FunFam" id="3.80.30.20:FF:000001">
    <property type="entry name" value="tRNA-2-methylthio-N(6)-dimethylallyladenosine synthase 2"/>
    <property type="match status" value="1"/>
</dbReference>
<dbReference type="AlphaFoldDB" id="S2DKB3"/>
<keyword evidence="5 8" id="KW-0479">Metal-binding</keyword>
<dbReference type="PANTHER" id="PTHR43837:SF1">
    <property type="entry name" value="RIBOSOMAL PROTEIN US12 METHYLTHIOTRANSFERASE RIMO"/>
    <property type="match status" value="1"/>
</dbReference>
<dbReference type="Gene3D" id="3.80.30.20">
    <property type="entry name" value="tm_1862 like domain"/>
    <property type="match status" value="1"/>
</dbReference>
<evidence type="ECO:0000259" key="10">
    <source>
        <dbReference type="PROSITE" id="PS51449"/>
    </source>
</evidence>
<dbReference type="Gene3D" id="3.40.50.12160">
    <property type="entry name" value="Methylthiotransferase, N-terminal domain"/>
    <property type="match status" value="1"/>
</dbReference>
<evidence type="ECO:0000313" key="13">
    <source>
        <dbReference type="Proteomes" id="UP000006073"/>
    </source>
</evidence>
<feature type="binding site" evidence="8">
    <location>
        <position position="83"/>
    </location>
    <ligand>
        <name>[4Fe-4S] cluster</name>
        <dbReference type="ChEBI" id="CHEBI:49883"/>
        <label>1</label>
    </ligand>
</feature>
<feature type="domain" description="TRAM" evidence="9">
    <location>
        <begin position="397"/>
        <end position="463"/>
    </location>
</feature>
<comment type="catalytic activity">
    <reaction evidence="8">
        <text>L-aspartate(89)-[ribosomal protein uS12]-hydrogen + (sulfur carrier)-SH + AH2 + 2 S-adenosyl-L-methionine = 3-methylsulfanyl-L-aspartate(89)-[ribosomal protein uS12]-hydrogen + (sulfur carrier)-H + 5'-deoxyadenosine + L-methionine + A + S-adenosyl-L-homocysteine + 2 H(+)</text>
        <dbReference type="Rhea" id="RHEA:37087"/>
        <dbReference type="Rhea" id="RHEA-COMP:10460"/>
        <dbReference type="Rhea" id="RHEA-COMP:10461"/>
        <dbReference type="Rhea" id="RHEA-COMP:14737"/>
        <dbReference type="Rhea" id="RHEA-COMP:14739"/>
        <dbReference type="ChEBI" id="CHEBI:13193"/>
        <dbReference type="ChEBI" id="CHEBI:15378"/>
        <dbReference type="ChEBI" id="CHEBI:17319"/>
        <dbReference type="ChEBI" id="CHEBI:17499"/>
        <dbReference type="ChEBI" id="CHEBI:29917"/>
        <dbReference type="ChEBI" id="CHEBI:29961"/>
        <dbReference type="ChEBI" id="CHEBI:57844"/>
        <dbReference type="ChEBI" id="CHEBI:57856"/>
        <dbReference type="ChEBI" id="CHEBI:59789"/>
        <dbReference type="ChEBI" id="CHEBI:64428"/>
        <dbReference type="ChEBI" id="CHEBI:73599"/>
        <dbReference type="EC" id="2.8.4.4"/>
    </reaction>
</comment>
<dbReference type="InterPro" id="IPR005840">
    <property type="entry name" value="Ribosomal_uS12_MeSTrfase_RimO"/>
</dbReference>
<dbReference type="PROSITE" id="PS01278">
    <property type="entry name" value="MTTASE_RADICAL"/>
    <property type="match status" value="1"/>
</dbReference>
<dbReference type="GO" id="GO:0005829">
    <property type="term" value="C:cytosol"/>
    <property type="evidence" value="ECO:0007669"/>
    <property type="project" value="TreeGrafter"/>
</dbReference>
<dbReference type="InterPro" id="IPR023404">
    <property type="entry name" value="rSAM_horseshoe"/>
</dbReference>
<feature type="binding site" evidence="8">
    <location>
        <position position="182"/>
    </location>
    <ligand>
        <name>[4Fe-4S] cluster</name>
        <dbReference type="ChEBI" id="CHEBI:49883"/>
        <label>2</label>
        <note>4Fe-4S-S-AdoMet</note>
    </ligand>
</feature>
<comment type="subcellular location">
    <subcellularLocation>
        <location evidence="8">Cytoplasm</location>
    </subcellularLocation>
</comment>
<evidence type="ECO:0000259" key="11">
    <source>
        <dbReference type="PROSITE" id="PS51918"/>
    </source>
</evidence>
<dbReference type="InterPro" id="IPR058240">
    <property type="entry name" value="rSAM_sf"/>
</dbReference>
<comment type="caution">
    <text evidence="12">The sequence shown here is derived from an EMBL/GenBank/DDBJ whole genome shotgun (WGS) entry which is preliminary data.</text>
</comment>
<dbReference type="NCBIfam" id="TIGR01125">
    <property type="entry name" value="30S ribosomal protein S12 methylthiotransferase RimO"/>
    <property type="match status" value="1"/>
</dbReference>
<evidence type="ECO:0000256" key="2">
    <source>
        <dbReference type="ARBA" id="ARBA00022490"/>
    </source>
</evidence>
<dbReference type="SFLD" id="SFLDG01082">
    <property type="entry name" value="B12-binding_domain_containing"/>
    <property type="match status" value="1"/>
</dbReference>
<dbReference type="GO" id="GO:0035599">
    <property type="term" value="F:aspartic acid methylthiotransferase activity"/>
    <property type="evidence" value="ECO:0007669"/>
    <property type="project" value="TreeGrafter"/>
</dbReference>
<dbReference type="SUPFAM" id="SSF102114">
    <property type="entry name" value="Radical SAM enzymes"/>
    <property type="match status" value="1"/>
</dbReference>
<dbReference type="SFLD" id="SFLDS00029">
    <property type="entry name" value="Radical_SAM"/>
    <property type="match status" value="1"/>
</dbReference>
<dbReference type="InterPro" id="IPR038135">
    <property type="entry name" value="Methylthiotransferase_N_sf"/>
</dbReference>
<dbReference type="GO" id="GO:0103039">
    <property type="term" value="F:protein methylthiotransferase activity"/>
    <property type="evidence" value="ECO:0007669"/>
    <property type="project" value="UniProtKB-EC"/>
</dbReference>
<keyword evidence="7 8" id="KW-0411">Iron-sulfur</keyword>
<feature type="domain" description="Radical SAM core" evidence="11">
    <location>
        <begin position="164"/>
        <end position="394"/>
    </location>
</feature>
<dbReference type="PROSITE" id="PS51449">
    <property type="entry name" value="MTTASE_N"/>
    <property type="match status" value="1"/>
</dbReference>
<dbReference type="NCBIfam" id="TIGR00089">
    <property type="entry name" value="MiaB/RimO family radical SAM methylthiotransferase"/>
    <property type="match status" value="1"/>
</dbReference>